<name>A0A562WLU3_9ACTN</name>
<accession>A0A562WLU3</accession>
<gene>
    <name evidence="1" type="ORF">JD81_04706</name>
</gene>
<evidence type="ECO:0000313" key="2">
    <source>
        <dbReference type="Proteomes" id="UP000319728"/>
    </source>
</evidence>
<dbReference type="Proteomes" id="UP000319728">
    <property type="component" value="Unassembled WGS sequence"/>
</dbReference>
<proteinExistence type="predicted"/>
<sequence>MVGVPDGQLWLDPGRARRGGMDLSLAGRAVRAKRDGLGAEIAAASAQRPWGRDDIGGAFEKTYRGLEATLLRAWEGVGRHVEGLGADVVRSVDANVETDTGNAGRLNRVRNQPRHDVP</sequence>
<organism evidence="1 2">
    <name type="scientific">Micromonospora sagamiensis</name>
    <dbReference type="NCBI Taxonomy" id="47875"/>
    <lineage>
        <taxon>Bacteria</taxon>
        <taxon>Bacillati</taxon>
        <taxon>Actinomycetota</taxon>
        <taxon>Actinomycetes</taxon>
        <taxon>Micromonosporales</taxon>
        <taxon>Micromonosporaceae</taxon>
        <taxon>Micromonospora</taxon>
    </lineage>
</organism>
<comment type="caution">
    <text evidence="1">The sequence shown here is derived from an EMBL/GenBank/DDBJ whole genome shotgun (WGS) entry which is preliminary data.</text>
</comment>
<dbReference type="EMBL" id="VLLP01000001">
    <property type="protein sequence ID" value="TWJ31152.1"/>
    <property type="molecule type" value="Genomic_DNA"/>
</dbReference>
<dbReference type="AlphaFoldDB" id="A0A562WLU3"/>
<evidence type="ECO:0008006" key="3">
    <source>
        <dbReference type="Google" id="ProtNLM"/>
    </source>
</evidence>
<keyword evidence="2" id="KW-1185">Reference proteome</keyword>
<protein>
    <recommendedName>
        <fullName evidence="3">Excreted virulence factor EspC (Type VII ESX diderm)</fullName>
    </recommendedName>
</protein>
<reference evidence="1 2" key="1">
    <citation type="submission" date="2019-07" db="EMBL/GenBank/DDBJ databases">
        <title>R&amp;d 2014.</title>
        <authorList>
            <person name="Klenk H.-P."/>
        </authorList>
    </citation>
    <scope>NUCLEOTIDE SEQUENCE [LARGE SCALE GENOMIC DNA]</scope>
    <source>
        <strain evidence="1 2">DSM 43912</strain>
    </source>
</reference>
<evidence type="ECO:0000313" key="1">
    <source>
        <dbReference type="EMBL" id="TWJ31152.1"/>
    </source>
</evidence>